<dbReference type="KEGG" id="tni:TVNIR_0998"/>
<feature type="compositionally biased region" description="Basic and acidic residues" evidence="1">
    <location>
        <begin position="52"/>
        <end position="72"/>
    </location>
</feature>
<evidence type="ECO:0000256" key="1">
    <source>
        <dbReference type="SAM" id="MobiDB-lite"/>
    </source>
</evidence>
<evidence type="ECO:0000313" key="4">
    <source>
        <dbReference type="Proteomes" id="UP000010809"/>
    </source>
</evidence>
<organism evidence="3 4">
    <name type="scientific">Thioalkalivibrio nitratireducens (strain DSM 14787 / UNIQEM 213 / ALEN2)</name>
    <dbReference type="NCBI Taxonomy" id="1255043"/>
    <lineage>
        <taxon>Bacteria</taxon>
        <taxon>Pseudomonadati</taxon>
        <taxon>Pseudomonadota</taxon>
        <taxon>Gammaproteobacteria</taxon>
        <taxon>Chromatiales</taxon>
        <taxon>Ectothiorhodospiraceae</taxon>
        <taxon>Thioalkalivibrio</taxon>
    </lineage>
</organism>
<dbReference type="EMBL" id="CP003989">
    <property type="protein sequence ID" value="AGA32682.1"/>
    <property type="molecule type" value="Genomic_DNA"/>
</dbReference>
<feature type="signal peptide" evidence="2">
    <location>
        <begin position="1"/>
        <end position="20"/>
    </location>
</feature>
<dbReference type="Proteomes" id="UP000010809">
    <property type="component" value="Chromosome"/>
</dbReference>
<dbReference type="AlphaFoldDB" id="L0DUK3"/>
<dbReference type="HOGENOM" id="CLU_2208858_0_0_6"/>
<reference evidence="3" key="1">
    <citation type="submission" date="2015-12" db="EMBL/GenBank/DDBJ databases">
        <authorList>
            <person name="Tikhonova T.V."/>
            <person name="Pavlov A.R."/>
            <person name="Beletsky A.V."/>
            <person name="Mardanov A.V."/>
            <person name="Sorokin D.Y."/>
            <person name="Ravin N.V."/>
            <person name="Popov V.O."/>
        </authorList>
    </citation>
    <scope>NUCLEOTIDE SEQUENCE</scope>
    <source>
        <strain evidence="3">DSM 14787</strain>
    </source>
</reference>
<sequence>MKHLKTFALGALLFPAMAFAQTASADTYYQPGQPVPGADDHPAHSGSMPSRGKPDEPYYRKDQPIPGADDHPGMTGEQEAGEPTGDYYDRGQPIPGAGDHPSFDR</sequence>
<keyword evidence="2" id="KW-0732">Signal</keyword>
<accession>L0DUK3</accession>
<proteinExistence type="predicted"/>
<keyword evidence="4" id="KW-1185">Reference proteome</keyword>
<dbReference type="RefSeq" id="WP_015257823.1">
    <property type="nucleotide sequence ID" value="NC_019902.2"/>
</dbReference>
<name>L0DUK3_THIND</name>
<dbReference type="PATRIC" id="fig|1255043.3.peg.1004"/>
<gene>
    <name evidence="3" type="ordered locus">TVNIR_0998</name>
</gene>
<feature type="region of interest" description="Disordered" evidence="1">
    <location>
        <begin position="27"/>
        <end position="105"/>
    </location>
</feature>
<evidence type="ECO:0000313" key="3">
    <source>
        <dbReference type="EMBL" id="AGA32682.1"/>
    </source>
</evidence>
<feature type="chain" id="PRO_5003940454" evidence="2">
    <location>
        <begin position="21"/>
        <end position="105"/>
    </location>
</feature>
<protein>
    <submittedName>
        <fullName evidence="3">Uncharacterized protein</fullName>
    </submittedName>
</protein>
<evidence type="ECO:0000256" key="2">
    <source>
        <dbReference type="SAM" id="SignalP"/>
    </source>
</evidence>